<reference evidence="2 4" key="3">
    <citation type="submission" date="2019-07" db="EMBL/GenBank/DDBJ databases">
        <title>Whole genome shotgun sequence of Methylobacterium oxalidis NBRC 107715.</title>
        <authorList>
            <person name="Hosoyama A."/>
            <person name="Uohara A."/>
            <person name="Ohji S."/>
            <person name="Ichikawa N."/>
        </authorList>
    </citation>
    <scope>NUCLEOTIDE SEQUENCE [LARGE SCALE GENOMIC DNA]</scope>
    <source>
        <strain evidence="2 4">NBRC 107715</strain>
    </source>
</reference>
<feature type="region of interest" description="Disordered" evidence="1">
    <location>
        <begin position="1"/>
        <end position="26"/>
    </location>
</feature>
<reference evidence="3" key="4">
    <citation type="submission" date="2023-01" db="EMBL/GenBank/DDBJ databases">
        <title>Draft genome sequence of Methylobacterium oxalidis strain NBRC 107715.</title>
        <authorList>
            <person name="Sun Q."/>
            <person name="Mori K."/>
        </authorList>
    </citation>
    <scope>NUCLEOTIDE SEQUENCE</scope>
    <source>
        <strain evidence="3">NBRC 107715</strain>
    </source>
</reference>
<protein>
    <submittedName>
        <fullName evidence="2">Uncharacterized protein</fullName>
    </submittedName>
</protein>
<feature type="region of interest" description="Disordered" evidence="1">
    <location>
        <begin position="84"/>
        <end position="112"/>
    </location>
</feature>
<dbReference type="Proteomes" id="UP001156856">
    <property type="component" value="Unassembled WGS sequence"/>
</dbReference>
<feature type="compositionally biased region" description="Basic and acidic residues" evidence="1">
    <location>
        <begin position="87"/>
        <end position="112"/>
    </location>
</feature>
<evidence type="ECO:0000313" key="2">
    <source>
        <dbReference type="EMBL" id="GEP07367.1"/>
    </source>
</evidence>
<comment type="caution">
    <text evidence="2">The sequence shown here is derived from an EMBL/GenBank/DDBJ whole genome shotgun (WGS) entry which is preliminary data.</text>
</comment>
<organism evidence="2 4">
    <name type="scientific">Methylobacterium oxalidis</name>
    <dbReference type="NCBI Taxonomy" id="944322"/>
    <lineage>
        <taxon>Bacteria</taxon>
        <taxon>Pseudomonadati</taxon>
        <taxon>Pseudomonadota</taxon>
        <taxon>Alphaproteobacteria</taxon>
        <taxon>Hyphomicrobiales</taxon>
        <taxon>Methylobacteriaceae</taxon>
        <taxon>Methylobacterium</taxon>
    </lineage>
</organism>
<feature type="compositionally biased region" description="Basic and acidic residues" evidence="1">
    <location>
        <begin position="1"/>
        <end position="20"/>
    </location>
</feature>
<reference evidence="3" key="1">
    <citation type="journal article" date="2014" name="Int. J. Syst. Evol. Microbiol.">
        <title>Complete genome of a new Firmicutes species belonging to the dominant human colonic microbiota ('Ruminococcus bicirculans') reveals two chromosomes and a selective capacity to utilize plant glucans.</title>
        <authorList>
            <consortium name="NISC Comparative Sequencing Program"/>
            <person name="Wegmann U."/>
            <person name="Louis P."/>
            <person name="Goesmann A."/>
            <person name="Henrissat B."/>
            <person name="Duncan S.H."/>
            <person name="Flint H.J."/>
        </authorList>
    </citation>
    <scope>NUCLEOTIDE SEQUENCE</scope>
    <source>
        <strain evidence="3">NBRC 107715</strain>
    </source>
</reference>
<evidence type="ECO:0000313" key="3">
    <source>
        <dbReference type="EMBL" id="GLS64477.1"/>
    </source>
</evidence>
<name>A0A512JBN0_9HYPH</name>
<dbReference type="EMBL" id="BJZU01000150">
    <property type="protein sequence ID" value="GEP07367.1"/>
    <property type="molecule type" value="Genomic_DNA"/>
</dbReference>
<dbReference type="AlphaFoldDB" id="A0A512JBN0"/>
<gene>
    <name evidence="3" type="ORF">GCM10007888_28580</name>
    <name evidence="2" type="ORF">MOX02_54050</name>
</gene>
<keyword evidence="5" id="KW-1185">Reference proteome</keyword>
<dbReference type="EMBL" id="BSPK01000039">
    <property type="protein sequence ID" value="GLS64477.1"/>
    <property type="molecule type" value="Genomic_DNA"/>
</dbReference>
<accession>A0A512JBN0</accession>
<reference evidence="5" key="2">
    <citation type="journal article" date="2019" name="Int. J. Syst. Evol. Microbiol.">
        <title>The Global Catalogue of Microorganisms (GCM) 10K type strain sequencing project: providing services to taxonomists for standard genome sequencing and annotation.</title>
        <authorList>
            <consortium name="The Broad Institute Genomics Platform"/>
            <consortium name="The Broad Institute Genome Sequencing Center for Infectious Disease"/>
            <person name="Wu L."/>
            <person name="Ma J."/>
        </authorList>
    </citation>
    <scope>NUCLEOTIDE SEQUENCE [LARGE SCALE GENOMIC DNA]</scope>
    <source>
        <strain evidence="5">NBRC 107715</strain>
    </source>
</reference>
<proteinExistence type="predicted"/>
<evidence type="ECO:0000313" key="4">
    <source>
        <dbReference type="Proteomes" id="UP000321960"/>
    </source>
</evidence>
<evidence type="ECO:0000256" key="1">
    <source>
        <dbReference type="SAM" id="MobiDB-lite"/>
    </source>
</evidence>
<evidence type="ECO:0000313" key="5">
    <source>
        <dbReference type="Proteomes" id="UP001156856"/>
    </source>
</evidence>
<dbReference type="Proteomes" id="UP000321960">
    <property type="component" value="Unassembled WGS sequence"/>
</dbReference>
<sequence length="112" mass="12216">MFGDRVDTDNAEVVREEGQKAARHGTLRSKALELESGHQSLTPPHANCGRTIVHRASTEAFCFGKETAAIAAAARERAACRLGLKHGSSDFSRKDDPNQSRRDNGQADLTRK</sequence>